<organism evidence="2 3">
    <name type="scientific">Cnephaeus nilssonii</name>
    <name type="common">Northern bat</name>
    <name type="synonym">Eptesicus nilssonii</name>
    <dbReference type="NCBI Taxonomy" id="3371016"/>
    <lineage>
        <taxon>Eukaryota</taxon>
        <taxon>Metazoa</taxon>
        <taxon>Chordata</taxon>
        <taxon>Craniata</taxon>
        <taxon>Vertebrata</taxon>
        <taxon>Euteleostomi</taxon>
        <taxon>Mammalia</taxon>
        <taxon>Eutheria</taxon>
        <taxon>Laurasiatheria</taxon>
        <taxon>Chiroptera</taxon>
        <taxon>Yangochiroptera</taxon>
        <taxon>Vespertilionidae</taxon>
        <taxon>Cnephaeus</taxon>
    </lineage>
</organism>
<reference evidence="2" key="1">
    <citation type="submission" date="2023-06" db="EMBL/GenBank/DDBJ databases">
        <title>Reference genome for the Northern bat (Eptesicus nilssonii), a most northern bat species.</title>
        <authorList>
            <person name="Laine V.N."/>
            <person name="Pulliainen A.T."/>
            <person name="Lilley T.M."/>
        </authorList>
    </citation>
    <scope>NUCLEOTIDE SEQUENCE</scope>
    <source>
        <strain evidence="2">BLF_Eptnil</strain>
        <tissue evidence="2">Kidney</tissue>
    </source>
</reference>
<feature type="region of interest" description="Disordered" evidence="1">
    <location>
        <begin position="75"/>
        <end position="94"/>
    </location>
</feature>
<keyword evidence="3" id="KW-1185">Reference proteome</keyword>
<dbReference type="AlphaFoldDB" id="A0AA40HYP8"/>
<evidence type="ECO:0000313" key="3">
    <source>
        <dbReference type="Proteomes" id="UP001177744"/>
    </source>
</evidence>
<gene>
    <name evidence="2" type="ORF">QTO34_018371</name>
</gene>
<accession>A0AA40HYP8</accession>
<sequence>MLYSGPWRPTMLTTSLCGDSGSVTQVEGGVWRPRDPGAAQAINRQVVIYAITSHSQVDFAGIRIPQEVCSELTDKDQRGLGTSANTEEGATERSRTLLALPPGAWSRSVGSQQKVAAPHLGTTGVHRSWAAAPPQLPLLVTVCGVIGGVIGPTRTCLGLALPAHLLHHPTVVLLLSGPIWVSSTSTATAARAESPMPAMFHATSWWARTCYMLGGGGGPGAADRGQDLSCPSSSLSLRMDREMEEEPGASAKHRSQEARMLGLKGNLHSTTERTAQPALSGTVNQASSVTRVGTNSGLANQSIPKFTRYKRIWCRKVTTTYWTLKQEITSLVHKLKGERSKCSRKEEEMVEMLKTLSSLEEAVKISTSQAAVPNPPGWPPPQGWTWVLKQRSSLLSTQASPAASCATCLCLHLRIPETSGASLGWTPPPPHAVHSAQLLQDDPSTYKGLRPNHLVSGTHPGDVSTEGRLNCPYLGSPVGKRQISNNLY</sequence>
<name>A0AA40HYP8_CNENI</name>
<evidence type="ECO:0000256" key="1">
    <source>
        <dbReference type="SAM" id="MobiDB-lite"/>
    </source>
</evidence>
<dbReference type="Proteomes" id="UP001177744">
    <property type="component" value="Unassembled WGS sequence"/>
</dbReference>
<comment type="caution">
    <text evidence="2">The sequence shown here is derived from an EMBL/GenBank/DDBJ whole genome shotgun (WGS) entry which is preliminary data.</text>
</comment>
<feature type="region of interest" description="Disordered" evidence="1">
    <location>
        <begin position="442"/>
        <end position="469"/>
    </location>
</feature>
<evidence type="ECO:0000313" key="2">
    <source>
        <dbReference type="EMBL" id="KAK1339814.1"/>
    </source>
</evidence>
<dbReference type="EMBL" id="JAULJE010000008">
    <property type="protein sequence ID" value="KAK1339814.1"/>
    <property type="molecule type" value="Genomic_DNA"/>
</dbReference>
<proteinExistence type="predicted"/>
<protein>
    <submittedName>
        <fullName evidence="2">Uncharacterized protein</fullName>
    </submittedName>
</protein>